<organism evidence="1">
    <name type="scientific">mine drainage metagenome</name>
    <dbReference type="NCBI Taxonomy" id="410659"/>
    <lineage>
        <taxon>unclassified sequences</taxon>
        <taxon>metagenomes</taxon>
        <taxon>ecological metagenomes</taxon>
    </lineage>
</organism>
<evidence type="ECO:0000313" key="1">
    <source>
        <dbReference type="EMBL" id="OIR01197.1"/>
    </source>
</evidence>
<accession>A0A1J5SAI1</accession>
<gene>
    <name evidence="1" type="ORF">GALL_166680</name>
</gene>
<name>A0A1J5SAI1_9ZZZZ</name>
<dbReference type="AlphaFoldDB" id="A0A1J5SAI1"/>
<dbReference type="EMBL" id="MLJW01000086">
    <property type="protein sequence ID" value="OIR01197.1"/>
    <property type="molecule type" value="Genomic_DNA"/>
</dbReference>
<reference evidence="1" key="1">
    <citation type="submission" date="2016-10" db="EMBL/GenBank/DDBJ databases">
        <title>Sequence of Gallionella enrichment culture.</title>
        <authorList>
            <person name="Poehlein A."/>
            <person name="Muehling M."/>
            <person name="Daniel R."/>
        </authorList>
    </citation>
    <scope>NUCLEOTIDE SEQUENCE</scope>
</reference>
<comment type="caution">
    <text evidence="1">The sequence shown here is derived from an EMBL/GenBank/DDBJ whole genome shotgun (WGS) entry which is preliminary data.</text>
</comment>
<proteinExistence type="predicted"/>
<sequence>MTALRISLDAARIIALTAAIGFVDGNFKIEDTIFSRNRIALVTGAEQMATGNALSSGKPVLSPGRTAYLIEIRHGDAIKEVLVDTTTGRVLFS</sequence>
<protein>
    <submittedName>
        <fullName evidence="1">Uncharacterized protein</fullName>
    </submittedName>
</protein>